<dbReference type="AlphaFoldDB" id="A0A4P0YDB3"/>
<proteinExistence type="predicted"/>
<accession>A0A4P0YDB3</accession>
<name>A0A4P0YDB3_KLEPN</name>
<protein>
    <submittedName>
        <fullName evidence="1">Zinc binding domain / DNA primase</fullName>
    </submittedName>
</protein>
<evidence type="ECO:0000313" key="1">
    <source>
        <dbReference type="EMBL" id="VTM58361.1"/>
    </source>
</evidence>
<dbReference type="EMBL" id="CABDVL010000003">
    <property type="protein sequence ID" value="VTM58361.1"/>
    <property type="molecule type" value="Genomic_DNA"/>
</dbReference>
<organism evidence="1">
    <name type="scientific">Klebsiella pneumoniae</name>
    <dbReference type="NCBI Taxonomy" id="573"/>
    <lineage>
        <taxon>Bacteria</taxon>
        <taxon>Pseudomonadati</taxon>
        <taxon>Pseudomonadota</taxon>
        <taxon>Gammaproteobacteria</taxon>
        <taxon>Enterobacterales</taxon>
        <taxon>Enterobacteriaceae</taxon>
        <taxon>Klebsiella/Raoultella group</taxon>
        <taxon>Klebsiella</taxon>
        <taxon>Klebsiella pneumoniae complex</taxon>
    </lineage>
</organism>
<gene>
    <name evidence="1" type="ORF">NCTC9183_05500</name>
</gene>
<reference evidence="1" key="1">
    <citation type="submission" date="2019-04" db="EMBL/GenBank/DDBJ databases">
        <authorList>
            <consortium name="Pathogen Informatics"/>
        </authorList>
    </citation>
    <scope>NUCLEOTIDE SEQUENCE</scope>
    <source>
        <strain evidence="1">NCTC9183</strain>
    </source>
</reference>
<dbReference type="Proteomes" id="UP000507695">
    <property type="component" value="Unassembled WGS sequence"/>
</dbReference>
<sequence length="57" mass="6000">MIAAAEAETDADRKAAAELAAKLMEKTRPATGNAYLTRKGFPALECQTLTALHKPAA</sequence>